<dbReference type="EMBL" id="VUNS01000001">
    <property type="protein sequence ID" value="MST95549.1"/>
    <property type="molecule type" value="Genomic_DNA"/>
</dbReference>
<evidence type="ECO:0000313" key="1">
    <source>
        <dbReference type="EMBL" id="MST95549.1"/>
    </source>
</evidence>
<dbReference type="RefSeq" id="WP_154416653.1">
    <property type="nucleotide sequence ID" value="NZ_VUNS01000001.1"/>
</dbReference>
<protein>
    <submittedName>
        <fullName evidence="1">DUF2997 domain-containing protein</fullName>
    </submittedName>
</protein>
<reference evidence="1 2" key="1">
    <citation type="submission" date="2019-08" db="EMBL/GenBank/DDBJ databases">
        <title>In-depth cultivation of the pig gut microbiome towards novel bacterial diversity and tailored functional studies.</title>
        <authorList>
            <person name="Wylensek D."/>
            <person name="Hitch T.C.A."/>
            <person name="Clavel T."/>
        </authorList>
    </citation>
    <scope>NUCLEOTIDE SEQUENCE [LARGE SCALE GENOMIC DNA]</scope>
    <source>
        <strain evidence="1 2">BBE-744-WT-12</strain>
    </source>
</reference>
<gene>
    <name evidence="1" type="ORF">FYJ85_00610</name>
</gene>
<comment type="caution">
    <text evidence="1">The sequence shown here is derived from an EMBL/GenBank/DDBJ whole genome shotgun (WGS) entry which is preliminary data.</text>
</comment>
<dbReference type="Pfam" id="PF11211">
    <property type="entry name" value="DUF2997"/>
    <property type="match status" value="1"/>
</dbReference>
<accession>A0A844FZ15</accession>
<dbReference type="InterPro" id="IPR021375">
    <property type="entry name" value="DUF2997"/>
</dbReference>
<proteinExistence type="predicted"/>
<dbReference type="Proteomes" id="UP000435649">
    <property type="component" value="Unassembled WGS sequence"/>
</dbReference>
<sequence length="67" mass="7302">MAREIEIEISPEGIVRGDISGFGGTRCREIADILSEIVGQEVGFEPDSEYFQAGIGVDVDVDVETER</sequence>
<organism evidence="1 2">
    <name type="scientific">Victivallis lenta</name>
    <dbReference type="NCBI Taxonomy" id="2606640"/>
    <lineage>
        <taxon>Bacteria</taxon>
        <taxon>Pseudomonadati</taxon>
        <taxon>Lentisphaerota</taxon>
        <taxon>Lentisphaeria</taxon>
        <taxon>Victivallales</taxon>
        <taxon>Victivallaceae</taxon>
        <taxon>Victivallis</taxon>
    </lineage>
</organism>
<evidence type="ECO:0000313" key="2">
    <source>
        <dbReference type="Proteomes" id="UP000435649"/>
    </source>
</evidence>
<dbReference type="AlphaFoldDB" id="A0A844FZ15"/>
<keyword evidence="2" id="KW-1185">Reference proteome</keyword>
<name>A0A844FZ15_9BACT</name>